<dbReference type="AlphaFoldDB" id="A0AAV7UEC2"/>
<feature type="compositionally biased region" description="Basic residues" evidence="1">
    <location>
        <begin position="1"/>
        <end position="10"/>
    </location>
</feature>
<feature type="compositionally biased region" description="Basic and acidic residues" evidence="1">
    <location>
        <begin position="44"/>
        <end position="53"/>
    </location>
</feature>
<comment type="caution">
    <text evidence="2">The sequence shown here is derived from an EMBL/GenBank/DDBJ whole genome shotgun (WGS) entry which is preliminary data.</text>
</comment>
<dbReference type="Proteomes" id="UP001066276">
    <property type="component" value="Chromosome 3_1"/>
</dbReference>
<gene>
    <name evidence="2" type="ORF">NDU88_003530</name>
</gene>
<feature type="region of interest" description="Disordered" evidence="1">
    <location>
        <begin position="1"/>
        <end position="26"/>
    </location>
</feature>
<feature type="compositionally biased region" description="Basic and acidic residues" evidence="1">
    <location>
        <begin position="11"/>
        <end position="21"/>
    </location>
</feature>
<evidence type="ECO:0000313" key="2">
    <source>
        <dbReference type="EMBL" id="KAJ1186749.1"/>
    </source>
</evidence>
<sequence>MRPGGLRKRWRPNDRPRRDLEWLEDETAPTRMLQEIQGGAATLERGHVDDRNGGPRARGSRRLLCPSGSKRKCVESCVEAGVLRRLPDRREDQRRIVAGVSGAGRSRRLVWEIPGLAGTEEAASHTEVR</sequence>
<reference evidence="2" key="1">
    <citation type="journal article" date="2022" name="bioRxiv">
        <title>Sequencing and chromosome-scale assembly of the giantPleurodeles waltlgenome.</title>
        <authorList>
            <person name="Brown T."/>
            <person name="Elewa A."/>
            <person name="Iarovenko S."/>
            <person name="Subramanian E."/>
            <person name="Araus A.J."/>
            <person name="Petzold A."/>
            <person name="Susuki M."/>
            <person name="Suzuki K.-i.T."/>
            <person name="Hayashi T."/>
            <person name="Toyoda A."/>
            <person name="Oliveira C."/>
            <person name="Osipova E."/>
            <person name="Leigh N.D."/>
            <person name="Simon A."/>
            <person name="Yun M.H."/>
        </authorList>
    </citation>
    <scope>NUCLEOTIDE SEQUENCE</scope>
    <source>
        <strain evidence="2">20211129_DDA</strain>
        <tissue evidence="2">Liver</tissue>
    </source>
</reference>
<evidence type="ECO:0000256" key="1">
    <source>
        <dbReference type="SAM" id="MobiDB-lite"/>
    </source>
</evidence>
<protein>
    <submittedName>
        <fullName evidence="2">Uncharacterized protein</fullName>
    </submittedName>
</protein>
<proteinExistence type="predicted"/>
<feature type="region of interest" description="Disordered" evidence="1">
    <location>
        <begin position="38"/>
        <end position="63"/>
    </location>
</feature>
<organism evidence="2 3">
    <name type="scientific">Pleurodeles waltl</name>
    <name type="common">Iberian ribbed newt</name>
    <dbReference type="NCBI Taxonomy" id="8319"/>
    <lineage>
        <taxon>Eukaryota</taxon>
        <taxon>Metazoa</taxon>
        <taxon>Chordata</taxon>
        <taxon>Craniata</taxon>
        <taxon>Vertebrata</taxon>
        <taxon>Euteleostomi</taxon>
        <taxon>Amphibia</taxon>
        <taxon>Batrachia</taxon>
        <taxon>Caudata</taxon>
        <taxon>Salamandroidea</taxon>
        <taxon>Salamandridae</taxon>
        <taxon>Pleurodelinae</taxon>
        <taxon>Pleurodeles</taxon>
    </lineage>
</organism>
<evidence type="ECO:0000313" key="3">
    <source>
        <dbReference type="Proteomes" id="UP001066276"/>
    </source>
</evidence>
<accession>A0AAV7UEC2</accession>
<name>A0AAV7UEC2_PLEWA</name>
<dbReference type="EMBL" id="JANPWB010000005">
    <property type="protein sequence ID" value="KAJ1186749.1"/>
    <property type="molecule type" value="Genomic_DNA"/>
</dbReference>
<keyword evidence="3" id="KW-1185">Reference proteome</keyword>